<sequence>MDEWRASVAPYIREVVESGAYPHFARRVVEARDPSFTEQFTFGLGRILDGISAC</sequence>
<dbReference type="RefSeq" id="WP_177245433.1">
    <property type="nucleotide sequence ID" value="NZ_FOQY01000036.1"/>
</dbReference>
<evidence type="ECO:0000313" key="5">
    <source>
        <dbReference type="Proteomes" id="UP000199111"/>
    </source>
</evidence>
<keyword evidence="5" id="KW-1185">Reference proteome</keyword>
<protein>
    <submittedName>
        <fullName evidence="4">Tetracyclin repressor, C-terminal all-alpha domain</fullName>
    </submittedName>
</protein>
<dbReference type="GO" id="GO:0045892">
    <property type="term" value="P:negative regulation of DNA-templated transcription"/>
    <property type="evidence" value="ECO:0007669"/>
    <property type="project" value="InterPro"/>
</dbReference>
<evidence type="ECO:0000256" key="1">
    <source>
        <dbReference type="ARBA" id="ARBA00023015"/>
    </source>
</evidence>
<organism evidence="4 5">
    <name type="scientific">Streptosporangium canum</name>
    <dbReference type="NCBI Taxonomy" id="324952"/>
    <lineage>
        <taxon>Bacteria</taxon>
        <taxon>Bacillati</taxon>
        <taxon>Actinomycetota</taxon>
        <taxon>Actinomycetes</taxon>
        <taxon>Streptosporangiales</taxon>
        <taxon>Streptosporangiaceae</taxon>
        <taxon>Streptosporangium</taxon>
    </lineage>
</organism>
<keyword evidence="2" id="KW-0804">Transcription</keyword>
<dbReference type="Gene3D" id="1.10.357.10">
    <property type="entry name" value="Tetracycline Repressor, domain 2"/>
    <property type="match status" value="1"/>
</dbReference>
<dbReference type="Proteomes" id="UP000199111">
    <property type="component" value="Unassembled WGS sequence"/>
</dbReference>
<reference evidence="5" key="1">
    <citation type="submission" date="2016-10" db="EMBL/GenBank/DDBJ databases">
        <authorList>
            <person name="Varghese N."/>
            <person name="Submissions S."/>
        </authorList>
    </citation>
    <scope>NUCLEOTIDE SEQUENCE [LARGE SCALE GENOMIC DNA]</scope>
    <source>
        <strain evidence="5">CGMCC 4.2126</strain>
    </source>
</reference>
<evidence type="ECO:0000313" key="4">
    <source>
        <dbReference type="EMBL" id="SFK82128.1"/>
    </source>
</evidence>
<dbReference type="Pfam" id="PF02909">
    <property type="entry name" value="TetR_C_1"/>
    <property type="match status" value="1"/>
</dbReference>
<dbReference type="AlphaFoldDB" id="A0A1I4CLL2"/>
<feature type="domain" description="Tetracycline repressor TetR C-terminal" evidence="3">
    <location>
        <begin position="3"/>
        <end position="53"/>
    </location>
</feature>
<gene>
    <name evidence="4" type="ORF">SAMN05216275_13675</name>
</gene>
<dbReference type="SUPFAM" id="SSF48498">
    <property type="entry name" value="Tetracyclin repressor-like, C-terminal domain"/>
    <property type="match status" value="1"/>
</dbReference>
<dbReference type="EMBL" id="FOQY01000036">
    <property type="protein sequence ID" value="SFK82128.1"/>
    <property type="molecule type" value="Genomic_DNA"/>
</dbReference>
<dbReference type="GeneID" id="96304016"/>
<evidence type="ECO:0000256" key="2">
    <source>
        <dbReference type="ARBA" id="ARBA00023163"/>
    </source>
</evidence>
<accession>A0A1I4CLL2</accession>
<name>A0A1I4CLL2_9ACTN</name>
<proteinExistence type="predicted"/>
<dbReference type="InterPro" id="IPR036271">
    <property type="entry name" value="Tet_transcr_reg_TetR-rel_C_sf"/>
</dbReference>
<keyword evidence="1" id="KW-0805">Transcription regulation</keyword>
<evidence type="ECO:0000259" key="3">
    <source>
        <dbReference type="Pfam" id="PF02909"/>
    </source>
</evidence>
<dbReference type="InterPro" id="IPR004111">
    <property type="entry name" value="Repressor_TetR_C"/>
</dbReference>